<dbReference type="InterPro" id="IPR001012">
    <property type="entry name" value="UBX_dom"/>
</dbReference>
<dbReference type="AlphaFoldDB" id="A0AAD9WIH3"/>
<evidence type="ECO:0000313" key="3">
    <source>
        <dbReference type="EMBL" id="KAK2631335.1"/>
    </source>
</evidence>
<accession>A0AAD9WIH3</accession>
<dbReference type="CDD" id="cd16118">
    <property type="entry name" value="UBX2_UBXN9"/>
    <property type="match status" value="1"/>
</dbReference>
<dbReference type="PROSITE" id="PS50033">
    <property type="entry name" value="UBX"/>
    <property type="match status" value="1"/>
</dbReference>
<proteinExistence type="predicted"/>
<keyword evidence="4" id="KW-1185">Reference proteome</keyword>
<dbReference type="SUPFAM" id="SSF54236">
    <property type="entry name" value="Ubiquitin-like"/>
    <property type="match status" value="1"/>
</dbReference>
<protein>
    <recommendedName>
        <fullName evidence="2">UBX domain-containing protein</fullName>
    </recommendedName>
</protein>
<dbReference type="Gene3D" id="3.10.20.90">
    <property type="entry name" value="Phosphatidylinositol 3-kinase Catalytic Subunit, Chain A, domain 1"/>
    <property type="match status" value="1"/>
</dbReference>
<keyword evidence="1" id="KW-0833">Ubl conjugation pathway</keyword>
<dbReference type="EMBL" id="MU850093">
    <property type="protein sequence ID" value="KAK2631335.1"/>
    <property type="molecule type" value="Genomic_DNA"/>
</dbReference>
<sequence>MQTVIRVRFPDNHTVEATFHPLEKIESLIVLLEKVVAKPELPFYIYTAPPKKQIKDLSQDFYSAGFIPGAIVYFSYDTRKGKDQGFSRAATHEV</sequence>
<comment type="caution">
    <text evidence="3">The sequence shown here is derived from an EMBL/GenBank/DDBJ whole genome shotgun (WGS) entry which is preliminary data.</text>
</comment>
<dbReference type="InterPro" id="IPR029071">
    <property type="entry name" value="Ubiquitin-like_domsf"/>
</dbReference>
<dbReference type="InterPro" id="IPR044232">
    <property type="entry name" value="PUX1"/>
</dbReference>
<feature type="domain" description="UBX" evidence="2">
    <location>
        <begin position="1"/>
        <end position="74"/>
    </location>
</feature>
<dbReference type="PANTHER" id="PTHR47557">
    <property type="entry name" value="PLANT UBX DOMAIN-CONTAINING PROTEIN 1"/>
    <property type="match status" value="1"/>
</dbReference>
<gene>
    <name evidence="3" type="ORF">EUGRSUZ_L03061</name>
</gene>
<organism evidence="3 4">
    <name type="scientific">Eucalyptus grandis</name>
    <name type="common">Flooded gum</name>
    <dbReference type="NCBI Taxonomy" id="71139"/>
    <lineage>
        <taxon>Eukaryota</taxon>
        <taxon>Viridiplantae</taxon>
        <taxon>Streptophyta</taxon>
        <taxon>Embryophyta</taxon>
        <taxon>Tracheophyta</taxon>
        <taxon>Spermatophyta</taxon>
        <taxon>Magnoliopsida</taxon>
        <taxon>eudicotyledons</taxon>
        <taxon>Gunneridae</taxon>
        <taxon>Pentapetalae</taxon>
        <taxon>rosids</taxon>
        <taxon>malvids</taxon>
        <taxon>Myrtales</taxon>
        <taxon>Myrtaceae</taxon>
        <taxon>Myrtoideae</taxon>
        <taxon>Eucalypteae</taxon>
        <taxon>Eucalyptus</taxon>
    </lineage>
</organism>
<dbReference type="GO" id="GO:0051117">
    <property type="term" value="F:ATPase binding"/>
    <property type="evidence" value="ECO:0007669"/>
    <property type="project" value="InterPro"/>
</dbReference>
<evidence type="ECO:0000259" key="2">
    <source>
        <dbReference type="PROSITE" id="PS50033"/>
    </source>
</evidence>
<name>A0AAD9WIH3_EUCGR</name>
<dbReference type="PANTHER" id="PTHR47557:SF2">
    <property type="entry name" value="PLANT UBX DOMAIN-CONTAINING PROTEIN 1"/>
    <property type="match status" value="1"/>
</dbReference>
<evidence type="ECO:0000313" key="4">
    <source>
        <dbReference type="Proteomes" id="UP000030711"/>
    </source>
</evidence>
<dbReference type="Proteomes" id="UP000030711">
    <property type="component" value="Unassembled WGS sequence"/>
</dbReference>
<reference evidence="3 4" key="1">
    <citation type="journal article" date="2014" name="Nature">
        <title>The genome of Eucalyptus grandis.</title>
        <authorList>
            <person name="Myburg A.A."/>
            <person name="Grattapaglia D."/>
            <person name="Tuskan G.A."/>
            <person name="Hellsten U."/>
            <person name="Hayes R.D."/>
            <person name="Grimwood J."/>
            <person name="Jenkins J."/>
            <person name="Lindquist E."/>
            <person name="Tice H."/>
            <person name="Bauer D."/>
            <person name="Goodstein D.M."/>
            <person name="Dubchak I."/>
            <person name="Poliakov A."/>
            <person name="Mizrachi E."/>
            <person name="Kullan A.R."/>
            <person name="Hussey S.G."/>
            <person name="Pinard D."/>
            <person name="van der Merwe K."/>
            <person name="Singh P."/>
            <person name="van Jaarsveld I."/>
            <person name="Silva-Junior O.B."/>
            <person name="Togawa R.C."/>
            <person name="Pappas M.R."/>
            <person name="Faria D.A."/>
            <person name="Sansaloni C.P."/>
            <person name="Petroli C.D."/>
            <person name="Yang X."/>
            <person name="Ranjan P."/>
            <person name="Tschaplinski T.J."/>
            <person name="Ye C.Y."/>
            <person name="Li T."/>
            <person name="Sterck L."/>
            <person name="Vanneste K."/>
            <person name="Murat F."/>
            <person name="Soler M."/>
            <person name="Clemente H.S."/>
            <person name="Saidi N."/>
            <person name="Cassan-Wang H."/>
            <person name="Dunand C."/>
            <person name="Hefer C.A."/>
            <person name="Bornberg-Bauer E."/>
            <person name="Kersting A.R."/>
            <person name="Vining K."/>
            <person name="Amarasinghe V."/>
            <person name="Ranik M."/>
            <person name="Naithani S."/>
            <person name="Elser J."/>
            <person name="Boyd A.E."/>
            <person name="Liston A."/>
            <person name="Spatafora J.W."/>
            <person name="Dharmwardhana P."/>
            <person name="Raja R."/>
            <person name="Sullivan C."/>
            <person name="Romanel E."/>
            <person name="Alves-Ferreira M."/>
            <person name="Kulheim C."/>
            <person name="Foley W."/>
            <person name="Carocha V."/>
            <person name="Paiva J."/>
            <person name="Kudrna D."/>
            <person name="Brommonschenkel S.H."/>
            <person name="Pasquali G."/>
            <person name="Byrne M."/>
            <person name="Rigault P."/>
            <person name="Tibbits J."/>
            <person name="Spokevicius A."/>
            <person name="Jones R.C."/>
            <person name="Steane D.A."/>
            <person name="Vaillancourt R.E."/>
            <person name="Potts B.M."/>
            <person name="Joubert F."/>
            <person name="Barry K."/>
            <person name="Pappas G.J."/>
            <person name="Strauss S.H."/>
            <person name="Jaiswal P."/>
            <person name="Grima-Pettenati J."/>
            <person name="Salse J."/>
            <person name="Van de Peer Y."/>
            <person name="Rokhsar D.S."/>
            <person name="Schmutz J."/>
        </authorList>
    </citation>
    <scope>NUCLEOTIDE SEQUENCE [LARGE SCALE GENOMIC DNA]</scope>
    <source>
        <strain evidence="4">cv. BRASUZ1</strain>
        <tissue evidence="3">Leaf extractions</tissue>
    </source>
</reference>
<evidence type="ECO:0000256" key="1">
    <source>
        <dbReference type="ARBA" id="ARBA00022786"/>
    </source>
</evidence>
<dbReference type="GO" id="GO:0032984">
    <property type="term" value="P:protein-containing complex disassembly"/>
    <property type="evidence" value="ECO:0007669"/>
    <property type="project" value="InterPro"/>
</dbReference>